<comment type="caution">
    <text evidence="2">The sequence shown here is derived from an EMBL/GenBank/DDBJ whole genome shotgun (WGS) entry which is preliminary data.</text>
</comment>
<evidence type="ECO:0000256" key="1">
    <source>
        <dbReference type="SAM" id="MobiDB-lite"/>
    </source>
</evidence>
<dbReference type="EMBL" id="JANBOH010000480">
    <property type="protein sequence ID" value="KAJ1642112.1"/>
    <property type="molecule type" value="Genomic_DNA"/>
</dbReference>
<proteinExistence type="predicted"/>
<organism evidence="2 3">
    <name type="scientific">Coemansia asiatica</name>
    <dbReference type="NCBI Taxonomy" id="1052880"/>
    <lineage>
        <taxon>Eukaryota</taxon>
        <taxon>Fungi</taxon>
        <taxon>Fungi incertae sedis</taxon>
        <taxon>Zoopagomycota</taxon>
        <taxon>Kickxellomycotina</taxon>
        <taxon>Kickxellomycetes</taxon>
        <taxon>Kickxellales</taxon>
        <taxon>Kickxellaceae</taxon>
        <taxon>Coemansia</taxon>
    </lineage>
</organism>
<keyword evidence="3" id="KW-1185">Reference proteome</keyword>
<feature type="compositionally biased region" description="Polar residues" evidence="1">
    <location>
        <begin position="103"/>
        <end position="112"/>
    </location>
</feature>
<feature type="region of interest" description="Disordered" evidence="1">
    <location>
        <begin position="392"/>
        <end position="441"/>
    </location>
</feature>
<dbReference type="Pfam" id="PF05397">
    <property type="entry name" value="Med15_fungi"/>
    <property type="match status" value="1"/>
</dbReference>
<reference evidence="2" key="1">
    <citation type="submission" date="2022-07" db="EMBL/GenBank/DDBJ databases">
        <title>Phylogenomic reconstructions and comparative analyses of Kickxellomycotina fungi.</title>
        <authorList>
            <person name="Reynolds N.K."/>
            <person name="Stajich J.E."/>
            <person name="Barry K."/>
            <person name="Grigoriev I.V."/>
            <person name="Crous P."/>
            <person name="Smith M.E."/>
        </authorList>
    </citation>
    <scope>NUCLEOTIDE SEQUENCE</scope>
    <source>
        <strain evidence="2">NBRC 105413</strain>
    </source>
</reference>
<protein>
    <submittedName>
        <fullName evidence="2">Uncharacterized protein</fullName>
    </submittedName>
</protein>
<name>A0A9W8CFU8_9FUNG</name>
<evidence type="ECO:0000313" key="2">
    <source>
        <dbReference type="EMBL" id="KAJ1642112.1"/>
    </source>
</evidence>
<dbReference type="GO" id="GO:0016592">
    <property type="term" value="C:mediator complex"/>
    <property type="evidence" value="ECO:0007669"/>
    <property type="project" value="InterPro"/>
</dbReference>
<dbReference type="GO" id="GO:0003712">
    <property type="term" value="F:transcription coregulator activity"/>
    <property type="evidence" value="ECO:0007669"/>
    <property type="project" value="InterPro"/>
</dbReference>
<feature type="region of interest" description="Disordered" evidence="1">
    <location>
        <begin position="158"/>
        <end position="198"/>
    </location>
</feature>
<dbReference type="GO" id="GO:0006357">
    <property type="term" value="P:regulation of transcription by RNA polymerase II"/>
    <property type="evidence" value="ECO:0007669"/>
    <property type="project" value="InterPro"/>
</dbReference>
<feature type="compositionally biased region" description="Low complexity" evidence="1">
    <location>
        <begin position="158"/>
        <end position="179"/>
    </location>
</feature>
<feature type="region of interest" description="Disordered" evidence="1">
    <location>
        <begin position="103"/>
        <end position="123"/>
    </location>
</feature>
<feature type="region of interest" description="Disordered" evidence="1">
    <location>
        <begin position="625"/>
        <end position="658"/>
    </location>
</feature>
<feature type="compositionally biased region" description="Low complexity" evidence="1">
    <location>
        <begin position="187"/>
        <end position="198"/>
    </location>
</feature>
<gene>
    <name evidence="2" type="ORF">LPJ64_006012</name>
</gene>
<dbReference type="Proteomes" id="UP001145021">
    <property type="component" value="Unassembled WGS sequence"/>
</dbReference>
<dbReference type="InterPro" id="IPR008626">
    <property type="entry name" value="Mediator_Med15_fun"/>
</dbReference>
<feature type="compositionally biased region" description="Low complexity" evidence="1">
    <location>
        <begin position="328"/>
        <end position="353"/>
    </location>
</feature>
<feature type="region of interest" description="Disordered" evidence="1">
    <location>
        <begin position="75"/>
        <end position="94"/>
    </location>
</feature>
<evidence type="ECO:0000313" key="3">
    <source>
        <dbReference type="Proteomes" id="UP001145021"/>
    </source>
</evidence>
<feature type="compositionally biased region" description="Polar residues" evidence="1">
    <location>
        <begin position="636"/>
        <end position="658"/>
    </location>
</feature>
<feature type="non-terminal residue" evidence="2">
    <location>
        <position position="1"/>
    </location>
</feature>
<feature type="compositionally biased region" description="Polar residues" evidence="1">
    <location>
        <begin position="716"/>
        <end position="727"/>
    </location>
</feature>
<feature type="region of interest" description="Disordered" evidence="1">
    <location>
        <begin position="697"/>
        <end position="746"/>
    </location>
</feature>
<accession>A0A9W8CFU8</accession>
<feature type="compositionally biased region" description="Basic residues" evidence="1">
    <location>
        <begin position="410"/>
        <end position="428"/>
    </location>
</feature>
<dbReference type="AlphaFoldDB" id="A0A9W8CFU8"/>
<sequence>QQQQKPQQQTGQQQQANAQAVMPKLRDIIQFPENHSLQELLLAFQILQSQINQTTNRQGLTEMLRKLYLEIHKQQQQQQPQQQPGQHQQTVQQMQQVPNISANSQPVLSANGPTGVMQTSQLQQQLQPHQIQQLQQLQMRIQQAQQQQQQQQQQHLQSQQHLTSQAHQAQIQSLQQQGQNPLAHTIAPSGPASNASASASASASAAGNGVVSAEEIQKWRAAFAKIKRVFYYNNANVSVNLLDAHAVLNLLKQRRDTQNEEIVRNIIQEIMETAQNEVDTPLTKEIVQAVLHDSSTSMSFGSAAQKQLTPGEAQMAPALNAALANHATLGNPPAANAQQQQPQQQHGALQGQQDLLSSPAASVGALPAGQQSNLNTNTPVAVQSAVSPATHAAVKKQVSGKNSPSVASAKPKKKSQSPKTATKARKGASPKPSSATSTASTVAQAQANVTTAAATASSLAEPVVPTASEMTSVFVQSTVPGAAGVSSNEEAALGPAVVPGMQRQESMSAETAARIVETIVKAMEAEPVMQRPRINLSESDKKAVRDHLVIIGQLLSINQKLMAVLFLATKSQDPIQKICTIDIVVREQRRLLTEDQYIIGPAHTTNFIDMLRRFFTIAKEWGNMQQHHDPAGAGASQRQQTTMSSGAAQPQAQVQTQMYAHTQPATMADRETPLTNMHPDAITADPSFENFQKAVKHPLDPGNLKLPAAKKRQASKGGSSAAGNQVLSPDGSGGPHHQSSAPFAPAPVILPPNMSRAEFDKLPLDARALILKNQQTMLIRQHAIGMNGSAGAPDALFLQQQAMQQQQQMGGANGQAANPLLLATAQGMSANANAAQTAEEQRLRELESNKWNNPLDYLMGVLDRFTKGAERAGVEPKPILQQAFWPIARKSMSSGWGVVASDAVL</sequence>
<feature type="region of interest" description="Disordered" evidence="1">
    <location>
        <begin position="328"/>
        <end position="356"/>
    </location>
</feature>